<protein>
    <submittedName>
        <fullName evidence="1">Helix-hairpin-helix domain-containing protein</fullName>
    </submittedName>
</protein>
<dbReference type="EMBL" id="SMOG01000023">
    <property type="protein sequence ID" value="TDF72609.1"/>
    <property type="molecule type" value="Genomic_DNA"/>
</dbReference>
<keyword evidence="2" id="KW-1185">Reference proteome</keyword>
<evidence type="ECO:0000313" key="2">
    <source>
        <dbReference type="Proteomes" id="UP000294588"/>
    </source>
</evidence>
<proteinExistence type="predicted"/>
<organism evidence="1 2">
    <name type="scientific">Candidatus Syntrophosphaera thermopropionivorans</name>
    <dbReference type="NCBI Taxonomy" id="2593015"/>
    <lineage>
        <taxon>Bacteria</taxon>
        <taxon>Pseudomonadati</taxon>
        <taxon>Candidatus Cloacimonadota</taxon>
        <taxon>Candidatus Cloacimonadia</taxon>
        <taxon>Candidatus Cloacimonadales</taxon>
        <taxon>Candidatus Cloacimonadaceae</taxon>
        <taxon>Candidatus Syntrophosphaera</taxon>
    </lineage>
</organism>
<reference evidence="1" key="1">
    <citation type="submission" date="2019-03" db="EMBL/GenBank/DDBJ databases">
        <title>Candidatus Syntrophosphaera thermopropionivorans: a novel player in syntrophic propionate oxidation during anaerobic digestion.</title>
        <authorList>
            <person name="Dyksma S."/>
        </authorList>
    </citation>
    <scope>NUCLEOTIDE SEQUENCE</scope>
    <source>
        <strain evidence="1">W5</strain>
    </source>
</reference>
<evidence type="ECO:0000313" key="1">
    <source>
        <dbReference type="EMBL" id="TDF72609.1"/>
    </source>
</evidence>
<accession>A0AC61QI11</accession>
<dbReference type="Proteomes" id="UP000294588">
    <property type="component" value="Unassembled WGS sequence"/>
</dbReference>
<sequence>MKKFIVFFFVLLCVMPLVAKIDLNTATFEELMQLPITEKQARDILEYREYVSIFKDVYQLRDIPSIDQKTLLNLKDLVVVSIYQEEDEALARRQQIQDLLERLDSNEGSSEGMSDVWQDYLMTPHNVNKMHFDDFISLPNVSSVDAVSILKRVALGDTIADMRDLRNTTGLSYYGYTNLRSYVYYKEPPVKNRFFWDAELQYYTRYLEEGASDMYHEPFLRNDYGNSSIVVPQHKNLSYWGYFNMDKIDPDVMVKLRARYGNNYKIGWMHYKAKGETSLSDKTTKEILADSKFYAGYENNELPLLDNTRLKIYLGNYRVTYGEGLVMENTDFYSARKTGYGFSKRILGITPDLSRTQEYALRGAAFELTHPYAGLSFWFSQDDKDAIVYVDEYGNTVKEEGKDKIFSYVVPTIRFDNDELREAEAMFNQELQSGTPYATNYINLAYRKDALKEKLWGTHLQVNPFIGTKIGFTTYTALYDDAYFMVPDYNDLKTLLVRDSYYYPKFKMMDAEIANLYSTRTDTYSRDYRRVIGFDGHTTLGNISIEGEYAELSVDGSDLKLGDDPKAYLISAHTQFDNLYFISLYRHYDVDFDNPYSNAYSEHQRFEDTILEKNIYALTNPTLSDLYLNCSQAQPEEGIYFETRYKFDRFFTINRSYLDIYERLTDGRRSVRFQTELEFRPIYALGLRLRYKNQVNRYDDYAERGVSKTDEYTVSVRTFLSNRDFLEFEYRYNTVWGPPYTSLTYPAEPGNNTMAAAQTLMVGDYIGVNYTHNFNTNLKLQGSFIYWFGHGISHWDWEDMEIDFMGEKGAKFWVALHSRISQNMYLTLKYRNKTYQTQELSIRQYNVPVQGENLFQRVEHKENTIRLSLEYRY</sequence>
<gene>
    <name evidence="1" type="ORF">E0946_06250</name>
</gene>
<comment type="caution">
    <text evidence="1">The sequence shown here is derived from an EMBL/GenBank/DDBJ whole genome shotgun (WGS) entry which is preliminary data.</text>
</comment>
<name>A0AC61QI11_9BACT</name>